<dbReference type="InterPro" id="IPR012245">
    <property type="entry name" value="MoaB"/>
</dbReference>
<dbReference type="NCBIfam" id="TIGR02667">
    <property type="entry name" value="moaB_proteo"/>
    <property type="match status" value="1"/>
</dbReference>
<dbReference type="PANTHER" id="PTHR43232:SF2">
    <property type="entry name" value="MOLYBDENUM COFACTOR BIOSYNTHESIS PROTEIN B"/>
    <property type="match status" value="1"/>
</dbReference>
<evidence type="ECO:0000256" key="4">
    <source>
        <dbReference type="ARBA" id="ARBA00023150"/>
    </source>
</evidence>
<dbReference type="STRING" id="1470434.AZF00_02290"/>
<evidence type="ECO:0000313" key="7">
    <source>
        <dbReference type="EMBL" id="AMO67199.1"/>
    </source>
</evidence>
<organism evidence="7 8">
    <name type="scientific">Zhongshania aliphaticivorans</name>
    <dbReference type="NCBI Taxonomy" id="1470434"/>
    <lineage>
        <taxon>Bacteria</taxon>
        <taxon>Pseudomonadati</taxon>
        <taxon>Pseudomonadota</taxon>
        <taxon>Gammaproteobacteria</taxon>
        <taxon>Cellvibrionales</taxon>
        <taxon>Spongiibacteraceae</taxon>
        <taxon>Zhongshania</taxon>
    </lineage>
</organism>
<dbReference type="GO" id="GO:0005829">
    <property type="term" value="C:cytosol"/>
    <property type="evidence" value="ECO:0007669"/>
    <property type="project" value="TreeGrafter"/>
</dbReference>
<dbReference type="NCBIfam" id="TIGR00177">
    <property type="entry name" value="molyb_syn"/>
    <property type="match status" value="1"/>
</dbReference>
<dbReference type="Gene3D" id="3.40.980.10">
    <property type="entry name" value="MoaB/Mog-like domain"/>
    <property type="match status" value="1"/>
</dbReference>
<dbReference type="PROSITE" id="PS01078">
    <property type="entry name" value="MOCF_BIOSYNTHESIS_1"/>
    <property type="match status" value="1"/>
</dbReference>
<name>A0A127M1W9_9GAMM</name>
<protein>
    <recommendedName>
        <fullName evidence="3 5">Molybdenum cofactor biosynthesis protein B</fullName>
    </recommendedName>
</protein>
<keyword evidence="4 5" id="KW-0501">Molybdenum cofactor biosynthesis</keyword>
<dbReference type="GO" id="GO:0006777">
    <property type="term" value="P:Mo-molybdopterin cofactor biosynthetic process"/>
    <property type="evidence" value="ECO:0007669"/>
    <property type="project" value="UniProtKB-UniRule"/>
</dbReference>
<evidence type="ECO:0000259" key="6">
    <source>
        <dbReference type="SMART" id="SM00852"/>
    </source>
</evidence>
<proteinExistence type="inferred from homology"/>
<evidence type="ECO:0000256" key="1">
    <source>
        <dbReference type="ARBA" id="ARBA00005046"/>
    </source>
</evidence>
<dbReference type="PANTHER" id="PTHR43232">
    <property type="entry name" value="MOLYBDENUM COFACTOR BIOSYNTHESIS PROTEIN B"/>
    <property type="match status" value="1"/>
</dbReference>
<gene>
    <name evidence="7" type="ORF">AZF00_02290</name>
</gene>
<dbReference type="PIRSF" id="PIRSF006443">
    <property type="entry name" value="MoaB"/>
    <property type="match status" value="1"/>
</dbReference>
<dbReference type="AlphaFoldDB" id="A0A127M1W9"/>
<comment type="function">
    <text evidence="5">May be involved in the biosynthesis of molybdopterin.</text>
</comment>
<evidence type="ECO:0000256" key="3">
    <source>
        <dbReference type="ARBA" id="ARBA00015262"/>
    </source>
</evidence>
<dbReference type="InterPro" id="IPR036425">
    <property type="entry name" value="MoaB/Mog-like_dom_sf"/>
</dbReference>
<dbReference type="UniPathway" id="UPA00344"/>
<evidence type="ECO:0000313" key="8">
    <source>
        <dbReference type="Proteomes" id="UP000074119"/>
    </source>
</evidence>
<sequence length="175" mass="18362">MSASADLIPLGMAVLTISDTRDESTDSSGQYLVAALGAAGHHLIDKQIVKDDVYQIRATVSAWIANPSIEAVLLTGGTGFSGRDSTPEAVAVLFDKVIEGFGEVFRSVSLQEIGSSTIQSRAIAGLANNTVIFCMPGSTGACKTAWQSIICEQLDSRHSPCNFVGVLKTRKDGGL</sequence>
<dbReference type="Proteomes" id="UP000074119">
    <property type="component" value="Chromosome"/>
</dbReference>
<accession>A0A127M1W9</accession>
<comment type="pathway">
    <text evidence="1 5">Cofactor biosynthesis; molybdopterin biosynthesis.</text>
</comment>
<dbReference type="InterPro" id="IPR013484">
    <property type="entry name" value="MoaB_proteobac"/>
</dbReference>
<dbReference type="CDD" id="cd00886">
    <property type="entry name" value="MogA_MoaB"/>
    <property type="match status" value="1"/>
</dbReference>
<evidence type="ECO:0000256" key="2">
    <source>
        <dbReference type="ARBA" id="ARBA00006112"/>
    </source>
</evidence>
<dbReference type="SMART" id="SM00852">
    <property type="entry name" value="MoCF_biosynth"/>
    <property type="match status" value="1"/>
</dbReference>
<dbReference type="InterPro" id="IPR001453">
    <property type="entry name" value="MoaB/Mog_dom"/>
</dbReference>
<dbReference type="SUPFAM" id="SSF53218">
    <property type="entry name" value="Molybdenum cofactor biosynthesis proteins"/>
    <property type="match status" value="1"/>
</dbReference>
<dbReference type="RefSeq" id="WP_062382935.1">
    <property type="nucleotide sequence ID" value="NZ_CP014544.1"/>
</dbReference>
<dbReference type="InterPro" id="IPR008284">
    <property type="entry name" value="MoCF_biosynth_CS"/>
</dbReference>
<dbReference type="EMBL" id="CP014544">
    <property type="protein sequence ID" value="AMO67199.1"/>
    <property type="molecule type" value="Genomic_DNA"/>
</dbReference>
<reference evidence="7 8" key="1">
    <citation type="submission" date="2015-12" db="EMBL/GenBank/DDBJ databases">
        <authorList>
            <person name="Shamseldin A."/>
            <person name="Moawad H."/>
            <person name="Abd El-Rahim W.M."/>
            <person name="Sadowsky M.J."/>
        </authorList>
    </citation>
    <scope>NUCLEOTIDE SEQUENCE [LARGE SCALE GENOMIC DNA]</scope>
    <source>
        <strain evidence="7 8">SM2</strain>
    </source>
</reference>
<feature type="domain" description="MoaB/Mog" evidence="6">
    <location>
        <begin position="13"/>
        <end position="157"/>
    </location>
</feature>
<dbReference type="Pfam" id="PF00994">
    <property type="entry name" value="MoCF_biosynth"/>
    <property type="match status" value="1"/>
</dbReference>
<comment type="similarity">
    <text evidence="2 5">Belongs to the MoaB/Mog family.</text>
</comment>
<dbReference type="KEGG" id="zal:AZF00_02290"/>
<evidence type="ECO:0000256" key="5">
    <source>
        <dbReference type="PIRNR" id="PIRNR006443"/>
    </source>
</evidence>